<organism evidence="2 3">
    <name type="scientific">Caerostris extrusa</name>
    <name type="common">Bark spider</name>
    <name type="synonym">Caerostris bankana</name>
    <dbReference type="NCBI Taxonomy" id="172846"/>
    <lineage>
        <taxon>Eukaryota</taxon>
        <taxon>Metazoa</taxon>
        <taxon>Ecdysozoa</taxon>
        <taxon>Arthropoda</taxon>
        <taxon>Chelicerata</taxon>
        <taxon>Arachnida</taxon>
        <taxon>Araneae</taxon>
        <taxon>Araneomorphae</taxon>
        <taxon>Entelegynae</taxon>
        <taxon>Araneoidea</taxon>
        <taxon>Araneidae</taxon>
        <taxon>Caerostris</taxon>
    </lineage>
</organism>
<feature type="compositionally biased region" description="Basic residues" evidence="1">
    <location>
        <begin position="1"/>
        <end position="10"/>
    </location>
</feature>
<evidence type="ECO:0000313" key="3">
    <source>
        <dbReference type="Proteomes" id="UP001054945"/>
    </source>
</evidence>
<feature type="compositionally biased region" description="Polar residues" evidence="1">
    <location>
        <begin position="63"/>
        <end position="76"/>
    </location>
</feature>
<evidence type="ECO:0000256" key="1">
    <source>
        <dbReference type="SAM" id="MobiDB-lite"/>
    </source>
</evidence>
<feature type="compositionally biased region" description="Low complexity" evidence="1">
    <location>
        <begin position="47"/>
        <end position="57"/>
    </location>
</feature>
<protein>
    <submittedName>
        <fullName evidence="2">Uncharacterized protein</fullName>
    </submittedName>
</protein>
<feature type="region of interest" description="Disordered" evidence="1">
    <location>
        <begin position="1"/>
        <end position="79"/>
    </location>
</feature>
<name>A0AAV4V793_CAEEX</name>
<comment type="caution">
    <text evidence="2">The sequence shown here is derived from an EMBL/GenBank/DDBJ whole genome shotgun (WGS) entry which is preliminary data.</text>
</comment>
<feature type="compositionally biased region" description="Basic and acidic residues" evidence="1">
    <location>
        <begin position="11"/>
        <end position="31"/>
    </location>
</feature>
<dbReference type="Proteomes" id="UP001054945">
    <property type="component" value="Unassembled WGS sequence"/>
</dbReference>
<keyword evidence="3" id="KW-1185">Reference proteome</keyword>
<sequence>MPPKGIAKRRLSNEHQKRQEDIRNESSDDKQSAIIKETTTAEESMAEQQSRLESSRLSKLKTKQPQISEQTATYDNQRQRMRELYQRYKSDRTTRTT</sequence>
<dbReference type="AlphaFoldDB" id="A0AAV4V793"/>
<accession>A0AAV4V793</accession>
<reference evidence="2 3" key="1">
    <citation type="submission" date="2021-06" db="EMBL/GenBank/DDBJ databases">
        <title>Caerostris extrusa draft genome.</title>
        <authorList>
            <person name="Kono N."/>
            <person name="Arakawa K."/>
        </authorList>
    </citation>
    <scope>NUCLEOTIDE SEQUENCE [LARGE SCALE GENOMIC DNA]</scope>
</reference>
<gene>
    <name evidence="2" type="ORF">CEXT_416711</name>
</gene>
<proteinExistence type="predicted"/>
<evidence type="ECO:0000313" key="2">
    <source>
        <dbReference type="EMBL" id="GIY65804.1"/>
    </source>
</evidence>
<dbReference type="EMBL" id="BPLR01014029">
    <property type="protein sequence ID" value="GIY65804.1"/>
    <property type="molecule type" value="Genomic_DNA"/>
</dbReference>